<sequence length="127" mass="13653">MGELVKDVTTHMSTLVRSEIELAKLEVTSSVKQGATGAVFFAAAGVIGAFSLFFFFFMLGEILAIWLPRWASFTIVFALMVVLAAAFAFLGLRKVKKVRKPEKTIASLEQTAQTLKSAATHSGPAAV</sequence>
<evidence type="ECO:0000313" key="3">
    <source>
        <dbReference type="Proteomes" id="UP000306985"/>
    </source>
</evidence>
<keyword evidence="1" id="KW-0812">Transmembrane</keyword>
<feature type="transmembrane region" description="Helical" evidence="1">
    <location>
        <begin position="70"/>
        <end position="92"/>
    </location>
</feature>
<keyword evidence="1" id="KW-0472">Membrane</keyword>
<comment type="caution">
    <text evidence="2">The sequence shown here is derived from an EMBL/GenBank/DDBJ whole genome shotgun (WGS) entry which is preliminary data.</text>
</comment>
<reference evidence="2 3" key="1">
    <citation type="submission" date="2019-05" db="EMBL/GenBank/DDBJ databases">
        <title>Nakamurella sp. N5BH11, whole genome shotgun sequence.</title>
        <authorList>
            <person name="Tuo L."/>
        </authorList>
    </citation>
    <scope>NUCLEOTIDE SEQUENCE [LARGE SCALE GENOMIC DNA]</scope>
    <source>
        <strain evidence="2 3">N5BH11</strain>
    </source>
</reference>
<organism evidence="2 3">
    <name type="scientific">Nakamurella flava</name>
    <dbReference type="NCBI Taxonomy" id="2576308"/>
    <lineage>
        <taxon>Bacteria</taxon>
        <taxon>Bacillati</taxon>
        <taxon>Actinomycetota</taxon>
        <taxon>Actinomycetes</taxon>
        <taxon>Nakamurellales</taxon>
        <taxon>Nakamurellaceae</taxon>
        <taxon>Nakamurella</taxon>
    </lineage>
</organism>
<proteinExistence type="predicted"/>
<dbReference type="InterPro" id="IPR009937">
    <property type="entry name" value="Phage_holin_3_6"/>
</dbReference>
<evidence type="ECO:0000313" key="2">
    <source>
        <dbReference type="EMBL" id="TKV58976.1"/>
    </source>
</evidence>
<feature type="transmembrane region" description="Helical" evidence="1">
    <location>
        <begin position="38"/>
        <end position="58"/>
    </location>
</feature>
<dbReference type="OrthoDB" id="3828498at2"/>
<dbReference type="AlphaFoldDB" id="A0A4U6QG27"/>
<dbReference type="Proteomes" id="UP000306985">
    <property type="component" value="Unassembled WGS sequence"/>
</dbReference>
<dbReference type="Pfam" id="PF07332">
    <property type="entry name" value="Phage_holin_3_6"/>
    <property type="match status" value="1"/>
</dbReference>
<accession>A0A4U6QG27</accession>
<evidence type="ECO:0000256" key="1">
    <source>
        <dbReference type="SAM" id="Phobius"/>
    </source>
</evidence>
<gene>
    <name evidence="2" type="ORF">FDO65_12815</name>
</gene>
<keyword evidence="3" id="KW-1185">Reference proteome</keyword>
<dbReference type="EMBL" id="SZZH01000003">
    <property type="protein sequence ID" value="TKV58976.1"/>
    <property type="molecule type" value="Genomic_DNA"/>
</dbReference>
<protein>
    <submittedName>
        <fullName evidence="2">Phage holin family protein</fullName>
    </submittedName>
</protein>
<keyword evidence="1" id="KW-1133">Transmembrane helix</keyword>
<name>A0A4U6QG27_9ACTN</name>